<accession>A0A7Z2NY25</accession>
<keyword evidence="2" id="KW-1185">Reference proteome</keyword>
<proteinExistence type="predicted"/>
<dbReference type="EMBL" id="CP047895">
    <property type="protein sequence ID" value="QHL91940.1"/>
    <property type="molecule type" value="Genomic_DNA"/>
</dbReference>
<sequence>MAAAVPLAACASDDQRAAARAAAEAAAQLSADGQGYADGARFAGPARNCVPINDLRQSRVRSDRVIDWSGGSGRTYRTVLPQSCPTLGFEQRFAYQTSLTQLCAQDIITVLQGPSAQPGPACALAPFQPITPPPRAGLR</sequence>
<evidence type="ECO:0000313" key="2">
    <source>
        <dbReference type="Proteomes" id="UP000464468"/>
    </source>
</evidence>
<evidence type="ECO:0000313" key="1">
    <source>
        <dbReference type="EMBL" id="QHL91940.1"/>
    </source>
</evidence>
<gene>
    <name evidence="1" type="ORF">GVO57_11190</name>
</gene>
<organism evidence="1 2">
    <name type="scientific">Sphingomonas changnyeongensis</name>
    <dbReference type="NCBI Taxonomy" id="2698679"/>
    <lineage>
        <taxon>Bacteria</taxon>
        <taxon>Pseudomonadati</taxon>
        <taxon>Pseudomonadota</taxon>
        <taxon>Alphaproteobacteria</taxon>
        <taxon>Sphingomonadales</taxon>
        <taxon>Sphingomonadaceae</taxon>
        <taxon>Sphingomonas</taxon>
    </lineage>
</organism>
<reference evidence="1 2" key="1">
    <citation type="submission" date="2020-01" db="EMBL/GenBank/DDBJ databases">
        <title>Sphingomonas sp. C33 whole genome sequece.</title>
        <authorList>
            <person name="Park C."/>
        </authorList>
    </citation>
    <scope>NUCLEOTIDE SEQUENCE [LARGE SCALE GENOMIC DNA]</scope>
    <source>
        <strain evidence="1 2">C33</strain>
    </source>
</reference>
<dbReference type="AlphaFoldDB" id="A0A7Z2NY25"/>
<name>A0A7Z2NY25_9SPHN</name>
<dbReference type="Proteomes" id="UP000464468">
    <property type="component" value="Chromosome"/>
</dbReference>
<dbReference type="KEGG" id="schy:GVO57_11190"/>
<protein>
    <submittedName>
        <fullName evidence="1">Uncharacterized protein</fullName>
    </submittedName>
</protein>